<dbReference type="KEGG" id="pez:HWQ56_19305"/>
<organism evidence="1 2">
    <name type="scientific">Pseudomonas eucalypticola</name>
    <dbReference type="NCBI Taxonomy" id="2599595"/>
    <lineage>
        <taxon>Bacteria</taxon>
        <taxon>Pseudomonadati</taxon>
        <taxon>Pseudomonadota</taxon>
        <taxon>Gammaproteobacteria</taxon>
        <taxon>Pseudomonadales</taxon>
        <taxon>Pseudomonadaceae</taxon>
        <taxon>Pseudomonas</taxon>
    </lineage>
</organism>
<dbReference type="InterPro" id="IPR014918">
    <property type="entry name" value="Phage_tail_3"/>
</dbReference>
<keyword evidence="2" id="KW-1185">Reference proteome</keyword>
<dbReference type="EMBL" id="CP056030">
    <property type="protein sequence ID" value="QKZ05825.1"/>
    <property type="molecule type" value="Genomic_DNA"/>
</dbReference>
<reference evidence="1 2" key="1">
    <citation type="submission" date="2020-06" db="EMBL/GenBank/DDBJ databases">
        <title>Pseudomonas eucalypticola sp. nov., an endophyte of Eucalyptus dunnii leaves with biocontrol ability of eucalyptus leaf blight.</title>
        <authorList>
            <person name="Liu Y."/>
            <person name="Song Z."/>
            <person name="Zeng H."/>
            <person name="Lu M."/>
            <person name="Wang X."/>
            <person name="Lian X."/>
            <person name="Zhang Q."/>
        </authorList>
    </citation>
    <scope>NUCLEOTIDE SEQUENCE [LARGE SCALE GENOMIC DNA]</scope>
    <source>
        <strain evidence="1 2">NP-1</strain>
    </source>
</reference>
<dbReference type="AlphaFoldDB" id="A0A7D5H1Y4"/>
<sequence length="216" mass="22843">MSVKIPNGTTFEIAGTLGVAKPFTAITNANPAVVSAADNGLANGDVLVVSSGWAKLNGRPARVIAAADDTFSLENINTINASSFPAGSGAGTFQVATDWTQIAQITEPAANGGEQQFLTYGFLEDEDDRQLPTTKSASSMTLPVADDPSKDFVAIVEEADEDKEPRLIRANLPGGSKIYYYAYVSITATPTLSRNNIMTRTITLSFASRPTRYNAA</sequence>
<dbReference type="RefSeq" id="WP_176571524.1">
    <property type="nucleotide sequence ID" value="NZ_CP056030.1"/>
</dbReference>
<accession>A0A7D5H1Y4</accession>
<name>A0A7D5H1Y4_9PSED</name>
<dbReference type="Pfam" id="PF08813">
    <property type="entry name" value="Phage_tail_3"/>
    <property type="match status" value="1"/>
</dbReference>
<protein>
    <submittedName>
        <fullName evidence="1">Phage tail protein</fullName>
    </submittedName>
</protein>
<gene>
    <name evidence="1" type="ORF">HWQ56_19305</name>
</gene>
<evidence type="ECO:0000313" key="1">
    <source>
        <dbReference type="EMBL" id="QKZ05825.1"/>
    </source>
</evidence>
<dbReference type="Proteomes" id="UP000509568">
    <property type="component" value="Chromosome"/>
</dbReference>
<dbReference type="Gene3D" id="4.10.410.40">
    <property type="match status" value="1"/>
</dbReference>
<evidence type="ECO:0000313" key="2">
    <source>
        <dbReference type="Proteomes" id="UP000509568"/>
    </source>
</evidence>
<proteinExistence type="predicted"/>